<dbReference type="InterPro" id="IPR011990">
    <property type="entry name" value="TPR-like_helical_dom_sf"/>
</dbReference>
<dbReference type="EMBL" id="RBNJ01001434">
    <property type="protein sequence ID" value="RUS33173.1"/>
    <property type="molecule type" value="Genomic_DNA"/>
</dbReference>
<feature type="region of interest" description="Disordered" evidence="2">
    <location>
        <begin position="1"/>
        <end position="24"/>
    </location>
</feature>
<evidence type="ECO:0000259" key="3">
    <source>
        <dbReference type="PROSITE" id="PS50011"/>
    </source>
</evidence>
<feature type="region of interest" description="Disordered" evidence="2">
    <location>
        <begin position="797"/>
        <end position="850"/>
    </location>
</feature>
<evidence type="ECO:0000313" key="5">
    <source>
        <dbReference type="Proteomes" id="UP000274822"/>
    </source>
</evidence>
<dbReference type="AlphaFoldDB" id="A0A433QTQ9"/>
<name>A0A433QTQ9_9FUNG</name>
<dbReference type="PANTHER" id="PTHR11102">
    <property type="entry name" value="SEL-1-LIKE PROTEIN"/>
    <property type="match status" value="1"/>
</dbReference>
<sequence length="930" mass="103602">MGDSDIRVAHNIGRDSPNGDSPSKPFEILRHSLPRTFLLSADHVILGEKLGSSAFSSVHCGTLRGTTVAVKRMPVFKASSEKASKIALNELKLLLRLRHHNFVIQLIGYYLSDTAICIVMSYAENGDLQRYLQAGKLEGNWARKLTDFSVSRSGSSIDRGSDLGSSFRYIAPERLIKSSKGIPHKEALLSDIYSYAYVVWEVATDGLLPYNNIKCYSSMLTVKINTGEQLQFIGDFPEETPQVFRDTVKQCLAFDPFFRPSLSSVRDAFDNFIVIAPAPMDLPFTVCDDTPRSLLSPTFNNSEISDLRADVGDDKINALSEPQKELFEIAMHLYEDGKFTSAIERFQSPTLFWVTLAQRMVVHCHKAIGKNPSEVFQAFKGLAERSDARGQFCLAWCYDHRYGTQQDTKLAFRWYSSSMRAGNLAAAAVLRDMKWIENLYDVVVQWSTDASVFDFLRELFKSDDSRTFAITVLKCAREGDVRARYIYVIAYYSGSLLHHVDEHGRIYSELDDKFLISGGESFTIVVELSIYGNEMAQSEVERRIETAESDSNAGINFSESFRLLFEAAKKENSESPFCQRLIALCYELGVGVEKDVSKSLAFNSAAANAGDVRAQYKQFLQYQLGEGTEAHPELAFTWGLSAADTGRLGGQPRLGELHYNSIGATQSINLFSTAALAKAMYCLGRAHFYGRGANLDERAACRWFSRAANAGNADALWWAGLCHLHGHGTATDPQAAYAFFLKAADEGHAWAMYYVGEEYIEGNYLGRDLVKAKEYMAKAADGDINDAIMALRRPPLAEPAAEPAGEEASEPASNDPWQVLQKPNEPMPNEPMPNELTPDEPMPNEPMPDEPIPDEPIYPDESMIALPVYPDEAPPVYPHETPPANWAMVALRAPQPPANRLVLGLRAPSGGQSLSSTPKKRKFRFFWKRR</sequence>
<dbReference type="SUPFAM" id="SSF81901">
    <property type="entry name" value="HCP-like"/>
    <property type="match status" value="3"/>
</dbReference>
<dbReference type="InterPro" id="IPR000719">
    <property type="entry name" value="Prot_kinase_dom"/>
</dbReference>
<dbReference type="PROSITE" id="PS50011">
    <property type="entry name" value="PROTEIN_KINASE_DOM"/>
    <property type="match status" value="1"/>
</dbReference>
<evidence type="ECO:0000256" key="2">
    <source>
        <dbReference type="SAM" id="MobiDB-lite"/>
    </source>
</evidence>
<proteinExistence type="inferred from homology"/>
<dbReference type="Gene3D" id="1.10.510.10">
    <property type="entry name" value="Transferase(Phosphotransferase) domain 1"/>
    <property type="match status" value="2"/>
</dbReference>
<dbReference type="SMART" id="SM00671">
    <property type="entry name" value="SEL1"/>
    <property type="match status" value="6"/>
</dbReference>
<comment type="caution">
    <text evidence="4">The sequence shown here is derived from an EMBL/GenBank/DDBJ whole genome shotgun (WGS) entry which is preliminary data.</text>
</comment>
<dbReference type="InterPro" id="IPR050767">
    <property type="entry name" value="Sel1_AlgK"/>
</dbReference>
<gene>
    <name evidence="4" type="ORF">BC938DRAFT_472787</name>
</gene>
<dbReference type="Proteomes" id="UP000274822">
    <property type="component" value="Unassembled WGS sequence"/>
</dbReference>
<dbReference type="InterPro" id="IPR011009">
    <property type="entry name" value="Kinase-like_dom_sf"/>
</dbReference>
<protein>
    <recommendedName>
        <fullName evidence="3">Protein kinase domain-containing protein</fullName>
    </recommendedName>
</protein>
<dbReference type="Pfam" id="PF07714">
    <property type="entry name" value="PK_Tyr_Ser-Thr"/>
    <property type="match status" value="2"/>
</dbReference>
<feature type="domain" description="Protein kinase" evidence="3">
    <location>
        <begin position="44"/>
        <end position="273"/>
    </location>
</feature>
<dbReference type="GO" id="GO:0004672">
    <property type="term" value="F:protein kinase activity"/>
    <property type="evidence" value="ECO:0007669"/>
    <property type="project" value="InterPro"/>
</dbReference>
<dbReference type="InterPro" id="IPR006597">
    <property type="entry name" value="Sel1-like"/>
</dbReference>
<dbReference type="SUPFAM" id="SSF56112">
    <property type="entry name" value="Protein kinase-like (PK-like)"/>
    <property type="match status" value="1"/>
</dbReference>
<dbReference type="InterPro" id="IPR001245">
    <property type="entry name" value="Ser-Thr/Tyr_kinase_cat_dom"/>
</dbReference>
<dbReference type="Gene3D" id="1.25.40.10">
    <property type="entry name" value="Tetratricopeptide repeat domain"/>
    <property type="match status" value="3"/>
</dbReference>
<keyword evidence="5" id="KW-1185">Reference proteome</keyword>
<reference evidence="4 5" key="1">
    <citation type="journal article" date="2018" name="New Phytol.">
        <title>Phylogenomics of Endogonaceae and evolution of mycorrhizas within Mucoromycota.</title>
        <authorList>
            <person name="Chang Y."/>
            <person name="Desiro A."/>
            <person name="Na H."/>
            <person name="Sandor L."/>
            <person name="Lipzen A."/>
            <person name="Clum A."/>
            <person name="Barry K."/>
            <person name="Grigoriev I.V."/>
            <person name="Martin F.M."/>
            <person name="Stajich J.E."/>
            <person name="Smith M.E."/>
            <person name="Bonito G."/>
            <person name="Spatafora J.W."/>
        </authorList>
    </citation>
    <scope>NUCLEOTIDE SEQUENCE [LARGE SCALE GENOMIC DNA]</scope>
    <source>
        <strain evidence="4 5">AD002</strain>
    </source>
</reference>
<dbReference type="Pfam" id="PF08238">
    <property type="entry name" value="Sel1"/>
    <property type="match status" value="5"/>
</dbReference>
<organism evidence="4 5">
    <name type="scientific">Jimgerdemannia flammicorona</name>
    <dbReference type="NCBI Taxonomy" id="994334"/>
    <lineage>
        <taxon>Eukaryota</taxon>
        <taxon>Fungi</taxon>
        <taxon>Fungi incertae sedis</taxon>
        <taxon>Mucoromycota</taxon>
        <taxon>Mucoromycotina</taxon>
        <taxon>Endogonomycetes</taxon>
        <taxon>Endogonales</taxon>
        <taxon>Endogonaceae</taxon>
        <taxon>Jimgerdemannia</taxon>
    </lineage>
</organism>
<dbReference type="PANTHER" id="PTHR11102:SF160">
    <property type="entry name" value="ERAD-ASSOCIATED E3 UBIQUITIN-PROTEIN LIGASE COMPONENT HRD3"/>
    <property type="match status" value="1"/>
</dbReference>
<dbReference type="GO" id="GO:0005524">
    <property type="term" value="F:ATP binding"/>
    <property type="evidence" value="ECO:0007669"/>
    <property type="project" value="InterPro"/>
</dbReference>
<evidence type="ECO:0000313" key="4">
    <source>
        <dbReference type="EMBL" id="RUS33173.1"/>
    </source>
</evidence>
<evidence type="ECO:0000256" key="1">
    <source>
        <dbReference type="ARBA" id="ARBA00038101"/>
    </source>
</evidence>
<accession>A0A433QTQ9</accession>
<comment type="similarity">
    <text evidence="1">Belongs to the sel-1 family.</text>
</comment>